<evidence type="ECO:0000313" key="5">
    <source>
        <dbReference type="Proteomes" id="UP000027135"/>
    </source>
</evidence>
<dbReference type="PROSITE" id="PS50157">
    <property type="entry name" value="ZINC_FINGER_C2H2_2"/>
    <property type="match status" value="2"/>
</dbReference>
<feature type="compositionally biased region" description="Basic and acidic residues" evidence="2">
    <location>
        <begin position="70"/>
        <end position="84"/>
    </location>
</feature>
<keyword evidence="1" id="KW-0863">Zinc-finger</keyword>
<feature type="domain" description="C2H2-type" evidence="3">
    <location>
        <begin position="40"/>
        <end position="67"/>
    </location>
</feature>
<accession>A0A067QSH4</accession>
<evidence type="ECO:0000313" key="4">
    <source>
        <dbReference type="EMBL" id="KDR11736.1"/>
    </source>
</evidence>
<dbReference type="Proteomes" id="UP000027135">
    <property type="component" value="Unassembled WGS sequence"/>
</dbReference>
<feature type="domain" description="C2H2-type" evidence="3">
    <location>
        <begin position="125"/>
        <end position="153"/>
    </location>
</feature>
<dbReference type="InterPro" id="IPR013087">
    <property type="entry name" value="Znf_C2H2_type"/>
</dbReference>
<evidence type="ECO:0000256" key="1">
    <source>
        <dbReference type="PROSITE-ProRule" id="PRU00042"/>
    </source>
</evidence>
<keyword evidence="1" id="KW-0862">Zinc</keyword>
<evidence type="ECO:0000256" key="2">
    <source>
        <dbReference type="SAM" id="MobiDB-lite"/>
    </source>
</evidence>
<dbReference type="SMART" id="SM00355">
    <property type="entry name" value="ZnF_C2H2"/>
    <property type="match status" value="2"/>
</dbReference>
<dbReference type="OrthoDB" id="8193668at2759"/>
<organism evidence="4 5">
    <name type="scientific">Zootermopsis nevadensis</name>
    <name type="common">Dampwood termite</name>
    <dbReference type="NCBI Taxonomy" id="136037"/>
    <lineage>
        <taxon>Eukaryota</taxon>
        <taxon>Metazoa</taxon>
        <taxon>Ecdysozoa</taxon>
        <taxon>Arthropoda</taxon>
        <taxon>Hexapoda</taxon>
        <taxon>Insecta</taxon>
        <taxon>Pterygota</taxon>
        <taxon>Neoptera</taxon>
        <taxon>Polyneoptera</taxon>
        <taxon>Dictyoptera</taxon>
        <taxon>Blattodea</taxon>
        <taxon>Blattoidea</taxon>
        <taxon>Termitoidae</taxon>
        <taxon>Termopsidae</taxon>
        <taxon>Zootermopsis</taxon>
    </lineage>
</organism>
<dbReference type="AlphaFoldDB" id="A0A067QSH4"/>
<dbReference type="InterPro" id="IPR036236">
    <property type="entry name" value="Znf_C2H2_sf"/>
</dbReference>
<sequence length="258" mass="29848">MAIGGKTDVSAGIPNKIEFQCEDDQDKNSKVAQGETKERFQCPRCEKHFGHQQILQLHLRVHESNDGLHLKTSHEEKDSVKSETEISGQLSKKMSYTQTNNERLQCSPPNKKFIGLTKIRLEDCMRCDACSCIYLDESDYNKHMKNFHRQDSPKKHRQKKGCRSCCKHCNCRGNHQHHSLQKERGNNNLFHYNIKDRWSKMVSRRLSPDELRQDIKADPDFDPNDSAGILDYSHLLSQVEVKIKTEPPEYEENLGLPG</sequence>
<evidence type="ECO:0000259" key="3">
    <source>
        <dbReference type="PROSITE" id="PS50157"/>
    </source>
</evidence>
<feature type="region of interest" description="Disordered" evidence="2">
    <location>
        <begin position="70"/>
        <end position="92"/>
    </location>
</feature>
<dbReference type="PROSITE" id="PS00028">
    <property type="entry name" value="ZINC_FINGER_C2H2_1"/>
    <property type="match status" value="2"/>
</dbReference>
<dbReference type="EMBL" id="KK853076">
    <property type="protein sequence ID" value="KDR11736.1"/>
    <property type="molecule type" value="Genomic_DNA"/>
</dbReference>
<keyword evidence="1" id="KW-0479">Metal-binding</keyword>
<dbReference type="GO" id="GO:0008270">
    <property type="term" value="F:zinc ion binding"/>
    <property type="evidence" value="ECO:0007669"/>
    <property type="project" value="UniProtKB-KW"/>
</dbReference>
<gene>
    <name evidence="4" type="ORF">L798_13684</name>
</gene>
<keyword evidence="5" id="KW-1185">Reference proteome</keyword>
<name>A0A067QSH4_ZOONE</name>
<proteinExistence type="predicted"/>
<dbReference type="SUPFAM" id="SSF57667">
    <property type="entry name" value="beta-beta-alpha zinc fingers"/>
    <property type="match status" value="1"/>
</dbReference>
<protein>
    <recommendedName>
        <fullName evidence="3">C2H2-type domain-containing protein</fullName>
    </recommendedName>
</protein>
<dbReference type="InParanoid" id="A0A067QSH4"/>
<reference evidence="4 5" key="1">
    <citation type="journal article" date="2014" name="Nat. Commun.">
        <title>Molecular traces of alternative social organization in a termite genome.</title>
        <authorList>
            <person name="Terrapon N."/>
            <person name="Li C."/>
            <person name="Robertson H.M."/>
            <person name="Ji L."/>
            <person name="Meng X."/>
            <person name="Booth W."/>
            <person name="Chen Z."/>
            <person name="Childers C.P."/>
            <person name="Glastad K.M."/>
            <person name="Gokhale K."/>
            <person name="Gowin J."/>
            <person name="Gronenberg W."/>
            <person name="Hermansen R.A."/>
            <person name="Hu H."/>
            <person name="Hunt B.G."/>
            <person name="Huylmans A.K."/>
            <person name="Khalil S.M."/>
            <person name="Mitchell R.D."/>
            <person name="Munoz-Torres M.C."/>
            <person name="Mustard J.A."/>
            <person name="Pan H."/>
            <person name="Reese J.T."/>
            <person name="Scharf M.E."/>
            <person name="Sun F."/>
            <person name="Vogel H."/>
            <person name="Xiao J."/>
            <person name="Yang W."/>
            <person name="Yang Z."/>
            <person name="Yang Z."/>
            <person name="Zhou J."/>
            <person name="Zhu J."/>
            <person name="Brent C.S."/>
            <person name="Elsik C.G."/>
            <person name="Goodisman M.A."/>
            <person name="Liberles D.A."/>
            <person name="Roe R.M."/>
            <person name="Vargo E.L."/>
            <person name="Vilcinskas A."/>
            <person name="Wang J."/>
            <person name="Bornberg-Bauer E."/>
            <person name="Korb J."/>
            <person name="Zhang G."/>
            <person name="Liebig J."/>
        </authorList>
    </citation>
    <scope>NUCLEOTIDE SEQUENCE [LARGE SCALE GENOMIC DNA]</scope>
    <source>
        <tissue evidence="4">Whole organism</tissue>
    </source>
</reference>